<accession>A0A9D4FBK4</accession>
<evidence type="ECO:0000256" key="1">
    <source>
        <dbReference type="SAM" id="MobiDB-lite"/>
    </source>
</evidence>
<reference evidence="2" key="1">
    <citation type="journal article" date="2019" name="bioRxiv">
        <title>The Genome of the Zebra Mussel, Dreissena polymorpha: A Resource for Invasive Species Research.</title>
        <authorList>
            <person name="McCartney M.A."/>
            <person name="Auch B."/>
            <person name="Kono T."/>
            <person name="Mallez S."/>
            <person name="Zhang Y."/>
            <person name="Obille A."/>
            <person name="Becker A."/>
            <person name="Abrahante J.E."/>
            <person name="Garbe J."/>
            <person name="Badalamenti J.P."/>
            <person name="Herman A."/>
            <person name="Mangelson H."/>
            <person name="Liachko I."/>
            <person name="Sullivan S."/>
            <person name="Sone E.D."/>
            <person name="Koren S."/>
            <person name="Silverstein K.A.T."/>
            <person name="Beckman K.B."/>
            <person name="Gohl D.M."/>
        </authorList>
    </citation>
    <scope>NUCLEOTIDE SEQUENCE</scope>
    <source>
        <strain evidence="2">Duluth1</strain>
        <tissue evidence="2">Whole animal</tissue>
    </source>
</reference>
<evidence type="ECO:0000313" key="3">
    <source>
        <dbReference type="Proteomes" id="UP000828390"/>
    </source>
</evidence>
<name>A0A9D4FBK4_DREPO</name>
<feature type="compositionally biased region" description="Low complexity" evidence="1">
    <location>
        <begin position="17"/>
        <end position="30"/>
    </location>
</feature>
<gene>
    <name evidence="2" type="ORF">DPMN_148785</name>
</gene>
<organism evidence="2 3">
    <name type="scientific">Dreissena polymorpha</name>
    <name type="common">Zebra mussel</name>
    <name type="synonym">Mytilus polymorpha</name>
    <dbReference type="NCBI Taxonomy" id="45954"/>
    <lineage>
        <taxon>Eukaryota</taxon>
        <taxon>Metazoa</taxon>
        <taxon>Spiralia</taxon>
        <taxon>Lophotrochozoa</taxon>
        <taxon>Mollusca</taxon>
        <taxon>Bivalvia</taxon>
        <taxon>Autobranchia</taxon>
        <taxon>Heteroconchia</taxon>
        <taxon>Euheterodonta</taxon>
        <taxon>Imparidentia</taxon>
        <taxon>Neoheterodontei</taxon>
        <taxon>Myida</taxon>
        <taxon>Dreissenoidea</taxon>
        <taxon>Dreissenidae</taxon>
        <taxon>Dreissena</taxon>
    </lineage>
</organism>
<keyword evidence="3" id="KW-1185">Reference proteome</keyword>
<evidence type="ECO:0000313" key="2">
    <source>
        <dbReference type="EMBL" id="KAH3795237.1"/>
    </source>
</evidence>
<feature type="region of interest" description="Disordered" evidence="1">
    <location>
        <begin position="17"/>
        <end position="63"/>
    </location>
</feature>
<dbReference type="Proteomes" id="UP000828390">
    <property type="component" value="Unassembled WGS sequence"/>
</dbReference>
<comment type="caution">
    <text evidence="2">The sequence shown here is derived from an EMBL/GenBank/DDBJ whole genome shotgun (WGS) entry which is preliminary data.</text>
</comment>
<protein>
    <submittedName>
        <fullName evidence="2">Uncharacterized protein</fullName>
    </submittedName>
</protein>
<dbReference type="EMBL" id="JAIWYP010000007">
    <property type="protein sequence ID" value="KAH3795237.1"/>
    <property type="molecule type" value="Genomic_DNA"/>
</dbReference>
<proteinExistence type="predicted"/>
<dbReference type="AlphaFoldDB" id="A0A9D4FBK4"/>
<sequence length="63" mass="6984">MGSGGSYHRQVVLHWNAASSTNSENTNGANVTRRPWSASRRLLPQHSTLEEMLSSAQKAPYRT</sequence>
<reference evidence="2" key="2">
    <citation type="submission" date="2020-11" db="EMBL/GenBank/DDBJ databases">
        <authorList>
            <person name="McCartney M.A."/>
            <person name="Auch B."/>
            <person name="Kono T."/>
            <person name="Mallez S."/>
            <person name="Becker A."/>
            <person name="Gohl D.M."/>
            <person name="Silverstein K.A.T."/>
            <person name="Koren S."/>
            <person name="Bechman K.B."/>
            <person name="Herman A."/>
            <person name="Abrahante J.E."/>
            <person name="Garbe J."/>
        </authorList>
    </citation>
    <scope>NUCLEOTIDE SEQUENCE</scope>
    <source>
        <strain evidence="2">Duluth1</strain>
        <tissue evidence="2">Whole animal</tissue>
    </source>
</reference>